<dbReference type="AlphaFoldDB" id="A0A3M2JMQ6"/>
<gene>
    <name evidence="2" type="ORF">EBM89_05825</name>
</gene>
<proteinExistence type="predicted"/>
<sequence length="132" mass="13926">MTDDVRSAVSVGILLFAGLLALVTTGAATIPPREATDLRIRRWRWAPVVLLTAGVLTAVLLPWWPSLPLSLAAAALAGAALLARTQFDLRESGSSRRVAARNSRPVRRVMLVYASLLVLAVGVCAGVVVTQG</sequence>
<reference evidence="2 3" key="1">
    <citation type="submission" date="2018-10" db="EMBL/GenBank/DDBJ databases">
        <title>Isolation, diversity and antifungal activity of actinobacteria from wheat.</title>
        <authorList>
            <person name="Han C."/>
        </authorList>
    </citation>
    <scope>NUCLEOTIDE SEQUENCE [LARGE SCALE GENOMIC DNA]</scope>
    <source>
        <strain evidence="2 3">NEAU-YY56</strain>
    </source>
</reference>
<accession>A0A3M2JMQ6</accession>
<organism evidence="2 3">
    <name type="scientific">Cellulomonas triticagri</name>
    <dbReference type="NCBI Taxonomy" id="2483352"/>
    <lineage>
        <taxon>Bacteria</taxon>
        <taxon>Bacillati</taxon>
        <taxon>Actinomycetota</taxon>
        <taxon>Actinomycetes</taxon>
        <taxon>Micrococcales</taxon>
        <taxon>Cellulomonadaceae</taxon>
        <taxon>Cellulomonas</taxon>
    </lineage>
</organism>
<evidence type="ECO:0000313" key="3">
    <source>
        <dbReference type="Proteomes" id="UP000269289"/>
    </source>
</evidence>
<evidence type="ECO:0000256" key="1">
    <source>
        <dbReference type="SAM" id="Phobius"/>
    </source>
</evidence>
<dbReference type="RefSeq" id="WP_122148517.1">
    <property type="nucleotide sequence ID" value="NZ_RFFI01000022.1"/>
</dbReference>
<keyword evidence="1" id="KW-1133">Transmembrane helix</keyword>
<name>A0A3M2JMQ6_9CELL</name>
<comment type="caution">
    <text evidence="2">The sequence shown here is derived from an EMBL/GenBank/DDBJ whole genome shotgun (WGS) entry which is preliminary data.</text>
</comment>
<dbReference type="Proteomes" id="UP000269289">
    <property type="component" value="Unassembled WGS sequence"/>
</dbReference>
<evidence type="ECO:0000313" key="2">
    <source>
        <dbReference type="EMBL" id="RMI13090.1"/>
    </source>
</evidence>
<feature type="transmembrane region" description="Helical" evidence="1">
    <location>
        <begin position="12"/>
        <end position="31"/>
    </location>
</feature>
<keyword evidence="1" id="KW-0812">Transmembrane</keyword>
<dbReference type="EMBL" id="RFFI01000022">
    <property type="protein sequence ID" value="RMI13090.1"/>
    <property type="molecule type" value="Genomic_DNA"/>
</dbReference>
<feature type="transmembrane region" description="Helical" evidence="1">
    <location>
        <begin position="69"/>
        <end position="87"/>
    </location>
</feature>
<protein>
    <submittedName>
        <fullName evidence="2">Uncharacterized protein</fullName>
    </submittedName>
</protein>
<keyword evidence="1" id="KW-0472">Membrane</keyword>
<feature type="transmembrane region" description="Helical" evidence="1">
    <location>
        <begin position="108"/>
        <end position="129"/>
    </location>
</feature>
<keyword evidence="3" id="KW-1185">Reference proteome</keyword>